<dbReference type="InterPro" id="IPR036689">
    <property type="entry name" value="ESAT-6-like_sf"/>
</dbReference>
<dbReference type="EMBL" id="JYJA01000029">
    <property type="protein sequence ID" value="KJL43844.1"/>
    <property type="molecule type" value="Genomic_DNA"/>
</dbReference>
<sequence length="89" mass="9516">MAVWGLDVQQVRELSTQLNSKAGDIQSILSQLTSKLNSTQWTGPDAEQFRNAWNGEHTASLKKVIAALQEAGQKASANASAQESTSSSL</sequence>
<dbReference type="Proteomes" id="UP000034098">
    <property type="component" value="Unassembled WGS sequence"/>
</dbReference>
<dbReference type="Gene3D" id="1.10.287.1060">
    <property type="entry name" value="ESAT-6-like"/>
    <property type="match status" value="1"/>
</dbReference>
<dbReference type="PATRIC" id="fig|69370.6.peg.1253"/>
<dbReference type="OrthoDB" id="5244663at2"/>
<dbReference type="AlphaFoldDB" id="A0A0M2HBH2"/>
<evidence type="ECO:0000313" key="1">
    <source>
        <dbReference type="EMBL" id="KJL43844.1"/>
    </source>
</evidence>
<reference evidence="1 2" key="1">
    <citation type="submission" date="2015-02" db="EMBL/GenBank/DDBJ databases">
        <title>Draft genome sequences of ten Microbacterium spp. with emphasis on heavy metal contaminated environments.</title>
        <authorList>
            <person name="Corretto E."/>
        </authorList>
    </citation>
    <scope>NUCLEOTIDE SEQUENCE [LARGE SCALE GENOMIC DNA]</scope>
    <source>
        <strain evidence="1 2">DSM 8608</strain>
    </source>
</reference>
<comment type="caution">
    <text evidence="1">The sequence shown here is derived from an EMBL/GenBank/DDBJ whole genome shotgun (WGS) entry which is preliminary data.</text>
</comment>
<gene>
    <name evidence="1" type="ORF">RS82_01220</name>
</gene>
<evidence type="ECO:0008006" key="3">
    <source>
        <dbReference type="Google" id="ProtNLM"/>
    </source>
</evidence>
<dbReference type="SUPFAM" id="SSF140453">
    <property type="entry name" value="EsxAB dimer-like"/>
    <property type="match status" value="1"/>
</dbReference>
<accession>A0A0M2HBH2</accession>
<organism evidence="1 2">
    <name type="scientific">Microbacterium trichothecenolyticum</name>
    <name type="common">Aureobacterium trichothecenolyticum</name>
    <dbReference type="NCBI Taxonomy" id="69370"/>
    <lineage>
        <taxon>Bacteria</taxon>
        <taxon>Bacillati</taxon>
        <taxon>Actinomycetota</taxon>
        <taxon>Actinomycetes</taxon>
        <taxon>Micrococcales</taxon>
        <taxon>Microbacteriaceae</taxon>
        <taxon>Microbacterium</taxon>
    </lineage>
</organism>
<protein>
    <recommendedName>
        <fullName evidence="3">WXG100 family type VII secretion target</fullName>
    </recommendedName>
</protein>
<dbReference type="RefSeq" id="WP_045297640.1">
    <property type="nucleotide sequence ID" value="NZ_JYJA01000029.1"/>
</dbReference>
<evidence type="ECO:0000313" key="2">
    <source>
        <dbReference type="Proteomes" id="UP000034098"/>
    </source>
</evidence>
<proteinExistence type="predicted"/>
<name>A0A0M2HBH2_MICTR</name>
<keyword evidence="2" id="KW-1185">Reference proteome</keyword>